<gene>
    <name evidence="1" type="ORF">TM35_000342180</name>
</gene>
<keyword evidence="2" id="KW-1185">Reference proteome</keyword>
<protein>
    <submittedName>
        <fullName evidence="1">Uncharacterized protein</fullName>
    </submittedName>
</protein>
<name>A0A1X0NLL9_9TRYP</name>
<comment type="caution">
    <text evidence="1">The sequence shown here is derived from an EMBL/GenBank/DDBJ whole genome shotgun (WGS) entry which is preliminary data.</text>
</comment>
<dbReference type="AlphaFoldDB" id="A0A1X0NLL9"/>
<dbReference type="GeneID" id="39988896"/>
<dbReference type="Proteomes" id="UP000192257">
    <property type="component" value="Unassembled WGS sequence"/>
</dbReference>
<organism evidence="1 2">
    <name type="scientific">Trypanosoma theileri</name>
    <dbReference type="NCBI Taxonomy" id="67003"/>
    <lineage>
        <taxon>Eukaryota</taxon>
        <taxon>Discoba</taxon>
        <taxon>Euglenozoa</taxon>
        <taxon>Kinetoplastea</taxon>
        <taxon>Metakinetoplastina</taxon>
        <taxon>Trypanosomatida</taxon>
        <taxon>Trypanosomatidae</taxon>
        <taxon>Trypanosoma</taxon>
    </lineage>
</organism>
<accession>A0A1X0NLL9</accession>
<proteinExistence type="predicted"/>
<evidence type="ECO:0000313" key="2">
    <source>
        <dbReference type="Proteomes" id="UP000192257"/>
    </source>
</evidence>
<reference evidence="1 2" key="1">
    <citation type="submission" date="2017-03" db="EMBL/GenBank/DDBJ databases">
        <title>An alternative strategy for trypanosome survival in the mammalian bloodstream revealed through genome and transcriptome analysis of the ubiquitous bovine parasite Trypanosoma (Megatrypanum) theileri.</title>
        <authorList>
            <person name="Kelly S."/>
            <person name="Ivens A."/>
            <person name="Mott A."/>
            <person name="O'Neill E."/>
            <person name="Emms D."/>
            <person name="Macleod O."/>
            <person name="Voorheis P."/>
            <person name="Matthews J."/>
            <person name="Matthews K."/>
            <person name="Carrington M."/>
        </authorList>
    </citation>
    <scope>NUCLEOTIDE SEQUENCE [LARGE SCALE GENOMIC DNA]</scope>
    <source>
        <strain evidence="1">Edinburgh</strain>
    </source>
</reference>
<evidence type="ECO:0000313" key="1">
    <source>
        <dbReference type="EMBL" id="ORC85606.1"/>
    </source>
</evidence>
<dbReference type="VEuPathDB" id="TriTrypDB:TM35_000342180"/>
<sequence>MHIHQTIPVTIVDPVTAAPSPSVKHIEDRTLYAYRNMGFALTHYHPSLTGAKCHPLVIENMNQLRMYHRREFIYQVLLRRTYNVKTFQTALGIMADPQEPFNAVDQLVDMRSFAYHHTAADQDIIKSFCRQLESPFAPSSHMRFDALAVSPYASAFITSCDKLTEEFVINFVRTAHYTYFLYQHTKNPRYLEAWKTFYGPREDKFKKRPVLLYIGVGPQEFPEDEMDENTVRSLRSLIARSTESVQLPPAELSTALTSESAFRTAQKYGVRILQRWQMRYFIR</sequence>
<dbReference type="EMBL" id="NBCO01000034">
    <property type="protein sequence ID" value="ORC85606.1"/>
    <property type="molecule type" value="Genomic_DNA"/>
</dbReference>
<dbReference type="RefSeq" id="XP_028879672.1">
    <property type="nucleotide sequence ID" value="XM_029029116.1"/>
</dbReference>
<dbReference type="OrthoDB" id="242128at2759"/>